<feature type="compositionally biased region" description="Basic residues" evidence="1">
    <location>
        <begin position="1"/>
        <end position="11"/>
    </location>
</feature>
<sequence length="239" mass="25170">MARPHIHKARLRGASLGGPRSGGVGKALPHSVRGSGSDGSRPSAPQHAGKRAPLMPSLPPSGQPEPLEPTSTAAGRCEEAEDGLSDPSPAAAAKQRASRRISGRVREAEARQAHESIAKLAEAAEAKQAADLKMEAAVGEGSSHHNELAADEEEEREEDASVLLASGPVRCARRHITVTQRRPSGQPSPDGICLPPPAPLRCHHVVLPEALDLQQPPHCIVSPRGVLYIQAYIRRRGGS</sequence>
<dbReference type="EMBL" id="SIDB01000008">
    <property type="protein sequence ID" value="KAI3429549.1"/>
    <property type="molecule type" value="Genomic_DNA"/>
</dbReference>
<organism evidence="2 3">
    <name type="scientific">Chlorella vulgaris</name>
    <name type="common">Green alga</name>
    <dbReference type="NCBI Taxonomy" id="3077"/>
    <lineage>
        <taxon>Eukaryota</taxon>
        <taxon>Viridiplantae</taxon>
        <taxon>Chlorophyta</taxon>
        <taxon>core chlorophytes</taxon>
        <taxon>Trebouxiophyceae</taxon>
        <taxon>Chlorellales</taxon>
        <taxon>Chlorellaceae</taxon>
        <taxon>Chlorella clade</taxon>
        <taxon>Chlorella</taxon>
    </lineage>
</organism>
<gene>
    <name evidence="2" type="ORF">D9Q98_005637</name>
</gene>
<reference evidence="2" key="1">
    <citation type="journal article" date="2019" name="Plant J.">
        <title>Chlorella vulgaris genome assembly and annotation reveals the molecular basis for metabolic acclimation to high light conditions.</title>
        <authorList>
            <person name="Cecchin M."/>
            <person name="Marcolungo L."/>
            <person name="Rossato M."/>
            <person name="Girolomoni L."/>
            <person name="Cosentino E."/>
            <person name="Cuine S."/>
            <person name="Li-Beisson Y."/>
            <person name="Delledonne M."/>
            <person name="Ballottari M."/>
        </authorList>
    </citation>
    <scope>NUCLEOTIDE SEQUENCE</scope>
    <source>
        <strain evidence="2">211/11P</strain>
    </source>
</reference>
<evidence type="ECO:0000313" key="3">
    <source>
        <dbReference type="Proteomes" id="UP001055712"/>
    </source>
</evidence>
<evidence type="ECO:0000256" key="1">
    <source>
        <dbReference type="SAM" id="MobiDB-lite"/>
    </source>
</evidence>
<feature type="compositionally biased region" description="Acidic residues" evidence="1">
    <location>
        <begin position="149"/>
        <end position="160"/>
    </location>
</feature>
<feature type="compositionally biased region" description="Gly residues" evidence="1">
    <location>
        <begin position="15"/>
        <end position="25"/>
    </location>
</feature>
<proteinExistence type="predicted"/>
<dbReference type="AlphaFoldDB" id="A0A9D4YWB4"/>
<comment type="caution">
    <text evidence="2">The sequence shown here is derived from an EMBL/GenBank/DDBJ whole genome shotgun (WGS) entry which is preliminary data.</text>
</comment>
<protein>
    <submittedName>
        <fullName evidence="2">Uncharacterized protein</fullName>
    </submittedName>
</protein>
<feature type="compositionally biased region" description="Pro residues" evidence="1">
    <location>
        <begin position="56"/>
        <end position="67"/>
    </location>
</feature>
<feature type="region of interest" description="Disordered" evidence="1">
    <location>
        <begin position="131"/>
        <end position="160"/>
    </location>
</feature>
<name>A0A9D4YWB4_CHLVU</name>
<feature type="region of interest" description="Disordered" evidence="1">
    <location>
        <begin position="1"/>
        <end position="115"/>
    </location>
</feature>
<dbReference type="Proteomes" id="UP001055712">
    <property type="component" value="Unassembled WGS sequence"/>
</dbReference>
<accession>A0A9D4YWB4</accession>
<feature type="compositionally biased region" description="Basic and acidic residues" evidence="1">
    <location>
        <begin position="104"/>
        <end position="115"/>
    </location>
</feature>
<evidence type="ECO:0000313" key="2">
    <source>
        <dbReference type="EMBL" id="KAI3429549.1"/>
    </source>
</evidence>
<reference evidence="2" key="2">
    <citation type="submission" date="2020-11" db="EMBL/GenBank/DDBJ databases">
        <authorList>
            <person name="Cecchin M."/>
            <person name="Marcolungo L."/>
            <person name="Rossato M."/>
            <person name="Girolomoni L."/>
            <person name="Cosentino E."/>
            <person name="Cuine S."/>
            <person name="Li-Beisson Y."/>
            <person name="Delledonne M."/>
            <person name="Ballottari M."/>
        </authorList>
    </citation>
    <scope>NUCLEOTIDE SEQUENCE</scope>
    <source>
        <strain evidence="2">211/11P</strain>
        <tissue evidence="2">Whole cell</tissue>
    </source>
</reference>
<keyword evidence="3" id="KW-1185">Reference proteome</keyword>